<dbReference type="Pfam" id="PF14433">
    <property type="entry name" value="SUKH-3"/>
    <property type="match status" value="1"/>
</dbReference>
<comment type="caution">
    <text evidence="1">The sequence shown here is derived from an EMBL/GenBank/DDBJ whole genome shotgun (WGS) entry which is preliminary data.</text>
</comment>
<protein>
    <recommendedName>
        <fullName evidence="3">SUKH-3 immunity protein</fullName>
    </recommendedName>
</protein>
<organism evidence="1 2">
    <name type="scientific">Saccharothrix mutabilis subsp. mutabilis</name>
    <dbReference type="NCBI Taxonomy" id="66855"/>
    <lineage>
        <taxon>Bacteria</taxon>
        <taxon>Bacillati</taxon>
        <taxon>Actinomycetota</taxon>
        <taxon>Actinomycetes</taxon>
        <taxon>Pseudonocardiales</taxon>
        <taxon>Pseudonocardiaceae</taxon>
        <taxon>Saccharothrix</taxon>
    </lineage>
</organism>
<sequence length="144" mass="15955">MHEWSVEVYEALHDAGWRPGRRVETARWRERFAAAGVEMHDVAERFLAEFGGLVFDIGGPGVTSAKEPFELDPDLCEGEEGRFLGWGARLGKSLFPIGELDGTFFLGIDQDGAIYLVVDRVARFGVLEEGMEALVRGDLPEELA</sequence>
<proteinExistence type="predicted"/>
<keyword evidence="2" id="KW-1185">Reference proteome</keyword>
<evidence type="ECO:0000313" key="2">
    <source>
        <dbReference type="Proteomes" id="UP001500416"/>
    </source>
</evidence>
<dbReference type="EMBL" id="BAAABU010000024">
    <property type="protein sequence ID" value="GAA0256169.1"/>
    <property type="molecule type" value="Genomic_DNA"/>
</dbReference>
<evidence type="ECO:0008006" key="3">
    <source>
        <dbReference type="Google" id="ProtNLM"/>
    </source>
</evidence>
<reference evidence="1 2" key="1">
    <citation type="journal article" date="2019" name="Int. J. Syst. Evol. Microbiol.">
        <title>The Global Catalogue of Microorganisms (GCM) 10K type strain sequencing project: providing services to taxonomists for standard genome sequencing and annotation.</title>
        <authorList>
            <consortium name="The Broad Institute Genomics Platform"/>
            <consortium name="The Broad Institute Genome Sequencing Center for Infectious Disease"/>
            <person name="Wu L."/>
            <person name="Ma J."/>
        </authorList>
    </citation>
    <scope>NUCLEOTIDE SEQUENCE [LARGE SCALE GENOMIC DNA]</scope>
    <source>
        <strain evidence="1 2">JCM 3380</strain>
    </source>
</reference>
<dbReference type="Proteomes" id="UP001500416">
    <property type="component" value="Unassembled WGS sequence"/>
</dbReference>
<name>A0ABN0UN66_9PSEU</name>
<evidence type="ECO:0000313" key="1">
    <source>
        <dbReference type="EMBL" id="GAA0256169.1"/>
    </source>
</evidence>
<accession>A0ABN0UN66</accession>
<gene>
    <name evidence="1" type="ORF">GCM10010492_66330</name>
</gene>
<dbReference type="InterPro" id="IPR025850">
    <property type="entry name" value="SUKH-3"/>
</dbReference>
<dbReference type="RefSeq" id="WP_343938418.1">
    <property type="nucleotide sequence ID" value="NZ_BAAABU010000024.1"/>
</dbReference>